<sequence length="358" mass="38259">MLSSGHSGLSWSGRGATPQGGARDGGAFRGGARDSETQVEVRRVPWRTTYARVSTVGREGSRAFVLVPGIGVSSNYFERLAAQLNDFGPVHALDLPGFGGVPHPESGRMTIPEYADLVGKVIDELELDDPVVIGHSMGTQVVADLAARYPDGFAGSDRLSCIILLGPVLAPDDRSLGIAARRFLQAARREPPRVALLAVQAYVLCGVRWFSRVLPEMMHYPIEDTLPKVRSNTLVISGQLDTLCPPGWIDEVVALLPSCRVSIIPNAAHSIMHAHADEVARLAIEHVRRPGTDPLPDVPPVSANKSETKDAPRGLDELTGQVTELVGIVTDDDATIAEGKTAQAEAIEEGIARAEHSD</sequence>
<feature type="domain" description="AB hydrolase-1" evidence="2">
    <location>
        <begin position="64"/>
        <end position="281"/>
    </location>
</feature>
<dbReference type="InterPro" id="IPR050266">
    <property type="entry name" value="AB_hydrolase_sf"/>
</dbReference>
<dbReference type="InterPro" id="IPR029058">
    <property type="entry name" value="AB_hydrolase_fold"/>
</dbReference>
<protein>
    <recommendedName>
        <fullName evidence="2">AB hydrolase-1 domain-containing protein</fullName>
    </recommendedName>
</protein>
<evidence type="ECO:0000256" key="1">
    <source>
        <dbReference type="SAM" id="MobiDB-lite"/>
    </source>
</evidence>
<evidence type="ECO:0000313" key="4">
    <source>
        <dbReference type="Proteomes" id="UP001501490"/>
    </source>
</evidence>
<feature type="region of interest" description="Disordered" evidence="1">
    <location>
        <begin position="290"/>
        <end position="317"/>
    </location>
</feature>
<keyword evidence="4" id="KW-1185">Reference proteome</keyword>
<dbReference type="InterPro" id="IPR000073">
    <property type="entry name" value="AB_hydrolase_1"/>
</dbReference>
<dbReference type="Gene3D" id="3.40.50.1820">
    <property type="entry name" value="alpha/beta hydrolase"/>
    <property type="match status" value="1"/>
</dbReference>
<dbReference type="EMBL" id="BAABAB010000006">
    <property type="protein sequence ID" value="GAA3609074.1"/>
    <property type="molecule type" value="Genomic_DNA"/>
</dbReference>
<dbReference type="Pfam" id="PF12697">
    <property type="entry name" value="Abhydrolase_6"/>
    <property type="match status" value="1"/>
</dbReference>
<dbReference type="PANTHER" id="PTHR43798:SF5">
    <property type="entry name" value="MONOACYLGLYCEROL LIPASE ABHD6"/>
    <property type="match status" value="1"/>
</dbReference>
<evidence type="ECO:0000259" key="2">
    <source>
        <dbReference type="Pfam" id="PF12697"/>
    </source>
</evidence>
<evidence type="ECO:0000313" key="3">
    <source>
        <dbReference type="EMBL" id="GAA3609074.1"/>
    </source>
</evidence>
<feature type="compositionally biased region" description="Basic and acidic residues" evidence="1">
    <location>
        <begin position="31"/>
        <end position="40"/>
    </location>
</feature>
<organism evidence="3 4">
    <name type="scientific">Microlunatus ginsengisoli</name>
    <dbReference type="NCBI Taxonomy" id="363863"/>
    <lineage>
        <taxon>Bacteria</taxon>
        <taxon>Bacillati</taxon>
        <taxon>Actinomycetota</taxon>
        <taxon>Actinomycetes</taxon>
        <taxon>Propionibacteriales</taxon>
        <taxon>Propionibacteriaceae</taxon>
        <taxon>Microlunatus</taxon>
    </lineage>
</organism>
<accession>A0ABP6ZHQ4</accession>
<dbReference type="Proteomes" id="UP001501490">
    <property type="component" value="Unassembled WGS sequence"/>
</dbReference>
<dbReference type="SUPFAM" id="SSF53474">
    <property type="entry name" value="alpha/beta-Hydrolases"/>
    <property type="match status" value="1"/>
</dbReference>
<feature type="region of interest" description="Disordered" evidence="1">
    <location>
        <begin position="1"/>
        <end position="40"/>
    </location>
</feature>
<dbReference type="PANTHER" id="PTHR43798">
    <property type="entry name" value="MONOACYLGLYCEROL LIPASE"/>
    <property type="match status" value="1"/>
</dbReference>
<proteinExistence type="predicted"/>
<reference evidence="4" key="1">
    <citation type="journal article" date="2019" name="Int. J. Syst. Evol. Microbiol.">
        <title>The Global Catalogue of Microorganisms (GCM) 10K type strain sequencing project: providing services to taxonomists for standard genome sequencing and annotation.</title>
        <authorList>
            <consortium name="The Broad Institute Genomics Platform"/>
            <consortium name="The Broad Institute Genome Sequencing Center for Infectious Disease"/>
            <person name="Wu L."/>
            <person name="Ma J."/>
        </authorList>
    </citation>
    <scope>NUCLEOTIDE SEQUENCE [LARGE SCALE GENOMIC DNA]</scope>
    <source>
        <strain evidence="4">JCM 16929</strain>
    </source>
</reference>
<feature type="compositionally biased region" description="Basic and acidic residues" evidence="1">
    <location>
        <begin position="306"/>
        <end position="316"/>
    </location>
</feature>
<gene>
    <name evidence="3" type="ORF">GCM10022236_08400</name>
</gene>
<name>A0ABP6ZHQ4_9ACTN</name>
<feature type="compositionally biased region" description="Low complexity" evidence="1">
    <location>
        <begin position="1"/>
        <end position="15"/>
    </location>
</feature>
<comment type="caution">
    <text evidence="3">The sequence shown here is derived from an EMBL/GenBank/DDBJ whole genome shotgun (WGS) entry which is preliminary data.</text>
</comment>